<dbReference type="Gene3D" id="2.40.30.170">
    <property type="match status" value="1"/>
</dbReference>
<dbReference type="PATRIC" id="fig|442562.3.peg.3596"/>
<comment type="caution">
    <text evidence="6">The sequence shown here is derived from an EMBL/GenBank/DDBJ whole genome shotgun (WGS) entry which is preliminary data.</text>
</comment>
<accession>A0A017HKT9</accession>
<dbReference type="SUPFAM" id="SSF56954">
    <property type="entry name" value="Outer membrane efflux proteins (OEP)"/>
    <property type="match status" value="1"/>
</dbReference>
<dbReference type="InterPro" id="IPR050739">
    <property type="entry name" value="MFP"/>
</dbReference>
<evidence type="ECO:0000256" key="3">
    <source>
        <dbReference type="SAM" id="Phobius"/>
    </source>
</evidence>
<dbReference type="AlphaFoldDB" id="A0A017HKT9"/>
<sequence length="371" mass="38904">MSAAPKRIEAVPSAQPSPDAPASAPQPDEARKPSRWRRRVLMFSVPVLLAAGGGYAWLTGGRYVTTDNAYVQQPLVPVSSDVAGRIVEVDVAENQQVEAGQAMFRLDPEPYRIALEEADAALAQARLSVAQLRSAYSTAQARLGAAQAIEEVRQRELERQESLANQGAASSAALDEATLAARSAENEVTLAQEALSAAAAALGGDPGIATDEVPAVQAALAAREAAARDLAKTLVQAPVPGLVAQVDSLNPGQYVAPGTQVASVVETGDTWIEANFKETQLADLRVGQPVEVEVDAYPDAPLHGTVESLGSATGSQFSLIPAQNATGNWVKVVQRLPVRISVEADPDHPLRGGMSAHVSVDSGHTRLDNLR</sequence>
<evidence type="ECO:0000256" key="1">
    <source>
        <dbReference type="ARBA" id="ARBA00004196"/>
    </source>
</evidence>
<dbReference type="GO" id="GO:0030313">
    <property type="term" value="C:cell envelope"/>
    <property type="evidence" value="ECO:0007669"/>
    <property type="project" value="UniProtKB-SubCell"/>
</dbReference>
<proteinExistence type="predicted"/>
<dbReference type="PANTHER" id="PTHR30386:SF19">
    <property type="entry name" value="MULTIDRUG EXPORT PROTEIN EMRA-RELATED"/>
    <property type="match status" value="1"/>
</dbReference>
<dbReference type="EMBL" id="AOSK01000106">
    <property type="protein sequence ID" value="EYD74788.1"/>
    <property type="molecule type" value="Genomic_DNA"/>
</dbReference>
<keyword evidence="3" id="KW-1133">Transmembrane helix</keyword>
<protein>
    <submittedName>
        <fullName evidence="6">Membrane fusion component of tripartite multidrug resistance system</fullName>
    </submittedName>
</protein>
<dbReference type="STRING" id="442562.Rumeso_03651"/>
<feature type="compositionally biased region" description="Low complexity" evidence="2">
    <location>
        <begin position="12"/>
        <end position="27"/>
    </location>
</feature>
<dbReference type="PANTHER" id="PTHR30386">
    <property type="entry name" value="MEMBRANE FUSION SUBUNIT OF EMRAB-TOLC MULTIDRUG EFFLUX PUMP"/>
    <property type="match status" value="1"/>
</dbReference>
<feature type="region of interest" description="Disordered" evidence="2">
    <location>
        <begin position="1"/>
        <end position="33"/>
    </location>
</feature>
<dbReference type="HOGENOM" id="CLU_018816_15_1_5"/>
<keyword evidence="3" id="KW-0812">Transmembrane</keyword>
<feature type="transmembrane region" description="Helical" evidence="3">
    <location>
        <begin position="40"/>
        <end position="58"/>
    </location>
</feature>
<reference evidence="6 7" key="1">
    <citation type="submission" date="2013-02" db="EMBL/GenBank/DDBJ databases">
        <authorList>
            <person name="Fiebig A."/>
            <person name="Goeker M."/>
            <person name="Klenk H.-P.P."/>
        </authorList>
    </citation>
    <scope>NUCLEOTIDE SEQUENCE [LARGE SCALE GENOMIC DNA]</scope>
    <source>
        <strain evidence="6 7">DSM 19309</strain>
    </source>
</reference>
<dbReference type="GO" id="GO:0055085">
    <property type="term" value="P:transmembrane transport"/>
    <property type="evidence" value="ECO:0007669"/>
    <property type="project" value="InterPro"/>
</dbReference>
<dbReference type="SUPFAM" id="SSF111369">
    <property type="entry name" value="HlyD-like secretion proteins"/>
    <property type="match status" value="2"/>
</dbReference>
<dbReference type="Gene3D" id="2.40.50.100">
    <property type="match status" value="1"/>
</dbReference>
<comment type="subcellular location">
    <subcellularLocation>
        <location evidence="1">Cell envelope</location>
    </subcellularLocation>
</comment>
<evidence type="ECO:0000256" key="2">
    <source>
        <dbReference type="SAM" id="MobiDB-lite"/>
    </source>
</evidence>
<evidence type="ECO:0000313" key="6">
    <source>
        <dbReference type="EMBL" id="EYD74788.1"/>
    </source>
</evidence>
<dbReference type="InterPro" id="IPR058634">
    <property type="entry name" value="AaeA-lik-b-barrel"/>
</dbReference>
<feature type="region of interest" description="Disordered" evidence="2">
    <location>
        <begin position="351"/>
        <end position="371"/>
    </location>
</feature>
<evidence type="ECO:0000313" key="7">
    <source>
        <dbReference type="Proteomes" id="UP000019666"/>
    </source>
</evidence>
<evidence type="ECO:0000259" key="4">
    <source>
        <dbReference type="Pfam" id="PF25917"/>
    </source>
</evidence>
<feature type="domain" description="p-hydroxybenzoic acid efflux pump subunit AaeA-like beta-barrel" evidence="5">
    <location>
        <begin position="271"/>
        <end position="360"/>
    </location>
</feature>
<dbReference type="Pfam" id="PF25917">
    <property type="entry name" value="BSH_RND"/>
    <property type="match status" value="1"/>
</dbReference>
<gene>
    <name evidence="6" type="ORF">Rumeso_03651</name>
</gene>
<dbReference type="Proteomes" id="UP000019666">
    <property type="component" value="Unassembled WGS sequence"/>
</dbReference>
<dbReference type="InterPro" id="IPR058625">
    <property type="entry name" value="MdtA-like_BSH"/>
</dbReference>
<dbReference type="RefSeq" id="WP_037281093.1">
    <property type="nucleotide sequence ID" value="NZ_KK088580.1"/>
</dbReference>
<organism evidence="6 7">
    <name type="scientific">Rubellimicrobium mesophilum DSM 19309</name>
    <dbReference type="NCBI Taxonomy" id="442562"/>
    <lineage>
        <taxon>Bacteria</taxon>
        <taxon>Pseudomonadati</taxon>
        <taxon>Pseudomonadota</taxon>
        <taxon>Alphaproteobacteria</taxon>
        <taxon>Rhodobacterales</taxon>
        <taxon>Roseobacteraceae</taxon>
        <taxon>Rubellimicrobium</taxon>
    </lineage>
</organism>
<keyword evidence="3" id="KW-0472">Membrane</keyword>
<name>A0A017HKT9_9RHOB</name>
<keyword evidence="7" id="KW-1185">Reference proteome</keyword>
<evidence type="ECO:0000259" key="5">
    <source>
        <dbReference type="Pfam" id="PF25963"/>
    </source>
</evidence>
<feature type="domain" description="Multidrug resistance protein MdtA-like barrel-sandwich hybrid" evidence="4">
    <location>
        <begin position="76"/>
        <end position="265"/>
    </location>
</feature>
<dbReference type="Pfam" id="PF25963">
    <property type="entry name" value="Beta-barrel_AAEA"/>
    <property type="match status" value="1"/>
</dbReference>
<dbReference type="OrthoDB" id="9811754at2"/>